<organism evidence="1 2">
    <name type="scientific">Dongia sedimenti</name>
    <dbReference type="NCBI Taxonomy" id="3064282"/>
    <lineage>
        <taxon>Bacteria</taxon>
        <taxon>Pseudomonadati</taxon>
        <taxon>Pseudomonadota</taxon>
        <taxon>Alphaproteobacteria</taxon>
        <taxon>Rhodospirillales</taxon>
        <taxon>Dongiaceae</taxon>
        <taxon>Dongia</taxon>
    </lineage>
</organism>
<sequence>MARAEKDESSSEMATRNLQAQLGKAPAKAVVALGDAWAESGLVAAMTIGEIAFIGAPRCGHDWRSVRGSAMGSEVRR</sequence>
<reference evidence="2" key="1">
    <citation type="submission" date="2023-08" db="EMBL/GenBank/DDBJ databases">
        <title>Rhodospirillaceae gen. nov., a novel taxon isolated from the Yangtze River Yuezi River estuary sludge.</title>
        <authorList>
            <person name="Ruan L."/>
        </authorList>
    </citation>
    <scope>NUCLEOTIDE SEQUENCE [LARGE SCALE GENOMIC DNA]</scope>
    <source>
        <strain evidence="2">R-7</strain>
    </source>
</reference>
<name>A0ABU0YU70_9PROT</name>
<proteinExistence type="predicted"/>
<gene>
    <name evidence="1" type="ORF">Q8A70_26520</name>
</gene>
<comment type="caution">
    <text evidence="1">The sequence shown here is derived from an EMBL/GenBank/DDBJ whole genome shotgun (WGS) entry which is preliminary data.</text>
</comment>
<keyword evidence="2" id="KW-1185">Reference proteome</keyword>
<accession>A0ABU0YU70</accession>
<dbReference type="EMBL" id="JAUYVI010000010">
    <property type="protein sequence ID" value="MDQ7251268.1"/>
    <property type="molecule type" value="Genomic_DNA"/>
</dbReference>
<protein>
    <submittedName>
        <fullName evidence="1">Uncharacterized protein</fullName>
    </submittedName>
</protein>
<evidence type="ECO:0000313" key="2">
    <source>
        <dbReference type="Proteomes" id="UP001230156"/>
    </source>
</evidence>
<dbReference type="RefSeq" id="WP_379961476.1">
    <property type="nucleotide sequence ID" value="NZ_JAUYVI010000010.1"/>
</dbReference>
<evidence type="ECO:0000313" key="1">
    <source>
        <dbReference type="EMBL" id="MDQ7251268.1"/>
    </source>
</evidence>
<dbReference type="Proteomes" id="UP001230156">
    <property type="component" value="Unassembled WGS sequence"/>
</dbReference>